<dbReference type="Proteomes" id="UP001152795">
    <property type="component" value="Unassembled WGS sequence"/>
</dbReference>
<organism evidence="1 2">
    <name type="scientific">Paramuricea clavata</name>
    <name type="common">Red gorgonian</name>
    <name type="synonym">Violescent sea-whip</name>
    <dbReference type="NCBI Taxonomy" id="317549"/>
    <lineage>
        <taxon>Eukaryota</taxon>
        <taxon>Metazoa</taxon>
        <taxon>Cnidaria</taxon>
        <taxon>Anthozoa</taxon>
        <taxon>Octocorallia</taxon>
        <taxon>Malacalcyonacea</taxon>
        <taxon>Plexauridae</taxon>
        <taxon>Paramuricea</taxon>
    </lineage>
</organism>
<keyword evidence="2" id="KW-1185">Reference proteome</keyword>
<name>A0A6S7LVK8_PARCT</name>
<accession>A0A6S7LVK8</accession>
<proteinExistence type="predicted"/>
<evidence type="ECO:0000313" key="2">
    <source>
        <dbReference type="Proteomes" id="UP001152795"/>
    </source>
</evidence>
<protein>
    <submittedName>
        <fullName evidence="1">Uncharacterized protein</fullName>
    </submittedName>
</protein>
<reference evidence="1" key="1">
    <citation type="submission" date="2020-04" db="EMBL/GenBank/DDBJ databases">
        <authorList>
            <person name="Alioto T."/>
            <person name="Alioto T."/>
            <person name="Gomez Garrido J."/>
        </authorList>
    </citation>
    <scope>NUCLEOTIDE SEQUENCE</scope>
    <source>
        <strain evidence="1">A484AB</strain>
    </source>
</reference>
<sequence length="74" mass="8068">MLVADPLELFDGEVPELRAQVLLNRLRQLAEHQVPLDVVGRQAVEQRRDAGAEHGEGFASAEALPVEALVASLR</sequence>
<dbReference type="AlphaFoldDB" id="A0A6S7LVK8"/>
<comment type="caution">
    <text evidence="1">The sequence shown here is derived from an EMBL/GenBank/DDBJ whole genome shotgun (WGS) entry which is preliminary data.</text>
</comment>
<dbReference type="EMBL" id="CACRXK020049357">
    <property type="protein sequence ID" value="CAB4046292.1"/>
    <property type="molecule type" value="Genomic_DNA"/>
</dbReference>
<evidence type="ECO:0000313" key="1">
    <source>
        <dbReference type="EMBL" id="CAB4046292.1"/>
    </source>
</evidence>
<gene>
    <name evidence="1" type="ORF">PACLA_8A072988</name>
</gene>